<feature type="repeat" description="TPR" evidence="1">
    <location>
        <begin position="35"/>
        <end position="68"/>
    </location>
</feature>
<evidence type="ECO:0000256" key="1">
    <source>
        <dbReference type="PROSITE-ProRule" id="PRU00339"/>
    </source>
</evidence>
<sequence>MKEIAECKRLLQEGSIEEVKKKIQDLLIRKEGPADELYYLLGNAYRKQQNWQMAINNYSEAISINPESPAREARSMLLDILNFYHKDLYNP</sequence>
<dbReference type="SMART" id="SM00028">
    <property type="entry name" value="TPR"/>
    <property type="match status" value="1"/>
</dbReference>
<dbReference type="PROSITE" id="PS50005">
    <property type="entry name" value="TPR"/>
    <property type="match status" value="1"/>
</dbReference>
<reference evidence="2 3" key="1">
    <citation type="submission" date="2023-06" db="EMBL/GenBank/DDBJ databases">
        <authorList>
            <person name="Zeman M."/>
            <person name="Kubasova T."/>
            <person name="Jahodarova E."/>
            <person name="Nykrynova M."/>
            <person name="Rychlik I."/>
        </authorList>
    </citation>
    <scope>NUCLEOTIDE SEQUENCE [LARGE SCALE GENOMIC DNA]</scope>
    <source>
        <strain evidence="2 3">ET4</strain>
    </source>
</reference>
<dbReference type="PROSITE" id="PS50293">
    <property type="entry name" value="TPR_REGION"/>
    <property type="match status" value="1"/>
</dbReference>
<accession>A0ABT7U1V2</accession>
<proteinExistence type="predicted"/>
<comment type="caution">
    <text evidence="2">The sequence shown here is derived from an EMBL/GenBank/DDBJ whole genome shotgun (WGS) entry which is preliminary data.</text>
</comment>
<organism evidence="2 3">
    <name type="scientific">Bacteroides eggerthii</name>
    <dbReference type="NCBI Taxonomy" id="28111"/>
    <lineage>
        <taxon>Bacteria</taxon>
        <taxon>Pseudomonadati</taxon>
        <taxon>Bacteroidota</taxon>
        <taxon>Bacteroidia</taxon>
        <taxon>Bacteroidales</taxon>
        <taxon>Bacteroidaceae</taxon>
        <taxon>Bacteroides</taxon>
    </lineage>
</organism>
<dbReference type="InterPro" id="IPR019734">
    <property type="entry name" value="TPR_rpt"/>
</dbReference>
<dbReference type="EMBL" id="JAUDCF010000001">
    <property type="protein sequence ID" value="MDM8144506.1"/>
    <property type="molecule type" value="Genomic_DNA"/>
</dbReference>
<dbReference type="Proteomes" id="UP001228403">
    <property type="component" value="Unassembled WGS sequence"/>
</dbReference>
<name>A0ABT7U1V2_9BACE</name>
<keyword evidence="3" id="KW-1185">Reference proteome</keyword>
<evidence type="ECO:0000313" key="2">
    <source>
        <dbReference type="EMBL" id="MDM8144506.1"/>
    </source>
</evidence>
<evidence type="ECO:0000313" key="3">
    <source>
        <dbReference type="Proteomes" id="UP001228403"/>
    </source>
</evidence>
<dbReference type="InterPro" id="IPR011990">
    <property type="entry name" value="TPR-like_helical_dom_sf"/>
</dbReference>
<reference evidence="3" key="2">
    <citation type="submission" date="2023-07" db="EMBL/GenBank/DDBJ databases">
        <title>Identification and characterization of horizontal gene transfer across gut microbiota members of farm animals based on homology search.</title>
        <authorList>
            <person name="Schwarzerova J."/>
            <person name="Nykrynova M."/>
            <person name="Jureckova K."/>
            <person name="Cejkova D."/>
            <person name="Rychlik I."/>
        </authorList>
    </citation>
    <scope>NUCLEOTIDE SEQUENCE [LARGE SCALE GENOMIC DNA]</scope>
    <source>
        <strain evidence="3">ET4</strain>
    </source>
</reference>
<keyword evidence="1" id="KW-0802">TPR repeat</keyword>
<dbReference type="Pfam" id="PF00515">
    <property type="entry name" value="TPR_1"/>
    <property type="match status" value="1"/>
</dbReference>
<dbReference type="Gene3D" id="1.25.40.10">
    <property type="entry name" value="Tetratricopeptide repeat domain"/>
    <property type="match status" value="1"/>
</dbReference>
<dbReference type="SUPFAM" id="SSF48452">
    <property type="entry name" value="TPR-like"/>
    <property type="match status" value="1"/>
</dbReference>
<protein>
    <submittedName>
        <fullName evidence="2">Tetratricopeptide repeat protein</fullName>
    </submittedName>
</protein>
<gene>
    <name evidence="2" type="ORF">QUW02_00935</name>
</gene>